<evidence type="ECO:0000256" key="2">
    <source>
        <dbReference type="ARBA" id="ARBA00022908"/>
    </source>
</evidence>
<dbReference type="AlphaFoldDB" id="A0A937HHJ5"/>
<dbReference type="Gene3D" id="3.30.160.390">
    <property type="entry name" value="Integrase, DNA-binding domain"/>
    <property type="match status" value="1"/>
</dbReference>
<keyword evidence="2" id="KW-0229">DNA integration</keyword>
<gene>
    <name evidence="4" type="ORF">ISQ19_03555</name>
</gene>
<evidence type="ECO:0000256" key="1">
    <source>
        <dbReference type="ARBA" id="ARBA00008857"/>
    </source>
</evidence>
<name>A0A937HHJ5_9PROT</name>
<protein>
    <submittedName>
        <fullName evidence="4">DUF4102 domain-containing protein</fullName>
    </submittedName>
</protein>
<accession>A0A937HHJ5</accession>
<comment type="caution">
    <text evidence="4">The sequence shown here is derived from an EMBL/GenBank/DDBJ whole genome shotgun (WGS) entry which is preliminary data.</text>
</comment>
<evidence type="ECO:0000313" key="5">
    <source>
        <dbReference type="Proteomes" id="UP000785783"/>
    </source>
</evidence>
<dbReference type="Proteomes" id="UP000785783">
    <property type="component" value="Unassembled WGS sequence"/>
</dbReference>
<dbReference type="Pfam" id="PF13356">
    <property type="entry name" value="Arm-DNA-bind_3"/>
    <property type="match status" value="1"/>
</dbReference>
<sequence>MKQKITKRTIEQIMPVMKATIIYDTEVKGLHLKLYPSGKASFHLYYRTLGRVERRPKLGQYPAMTPELARSAASEMILTVMSGKDPKPIKELRNHATIGSVVAAYISRREENAIKPRTV</sequence>
<dbReference type="InterPro" id="IPR025166">
    <property type="entry name" value="Integrase_DNA_bind_dom"/>
</dbReference>
<comment type="similarity">
    <text evidence="1">Belongs to the 'phage' integrase family.</text>
</comment>
<organism evidence="4 5">
    <name type="scientific">PS1 clade bacterium</name>
    <dbReference type="NCBI Taxonomy" id="2175152"/>
    <lineage>
        <taxon>Bacteria</taxon>
        <taxon>Pseudomonadati</taxon>
        <taxon>Pseudomonadota</taxon>
        <taxon>Alphaproteobacteria</taxon>
        <taxon>PS1 clade</taxon>
    </lineage>
</organism>
<dbReference type="EMBL" id="JADHOK010000033">
    <property type="protein sequence ID" value="MBL6761755.1"/>
    <property type="molecule type" value="Genomic_DNA"/>
</dbReference>
<proteinExistence type="inferred from homology"/>
<feature type="domain" description="Integrase DNA-binding" evidence="3">
    <location>
        <begin position="6"/>
        <end position="88"/>
    </location>
</feature>
<reference evidence="4" key="1">
    <citation type="submission" date="2020-10" db="EMBL/GenBank/DDBJ databases">
        <title>Microbiome of the Black Sea water column analyzed by genome centric metagenomics.</title>
        <authorList>
            <person name="Cabello-Yeves P.J."/>
            <person name="Callieri C."/>
            <person name="Picazo A."/>
            <person name="Mehrshad M."/>
            <person name="Haro-Moreno J.M."/>
            <person name="Roda-Garcia J."/>
            <person name="Dzembekova N."/>
            <person name="Slabakova V."/>
            <person name="Slabakova N."/>
            <person name="Moncheva S."/>
            <person name="Rodriguez-Valera F."/>
        </authorList>
    </citation>
    <scope>NUCLEOTIDE SEQUENCE</scope>
    <source>
        <strain evidence="4">BS307-5m-G5</strain>
    </source>
</reference>
<evidence type="ECO:0000313" key="4">
    <source>
        <dbReference type="EMBL" id="MBL6761755.1"/>
    </source>
</evidence>
<dbReference type="InterPro" id="IPR050808">
    <property type="entry name" value="Phage_Integrase"/>
</dbReference>
<dbReference type="PANTHER" id="PTHR30629">
    <property type="entry name" value="PROPHAGE INTEGRASE"/>
    <property type="match status" value="1"/>
</dbReference>
<dbReference type="GO" id="GO:0015074">
    <property type="term" value="P:DNA integration"/>
    <property type="evidence" value="ECO:0007669"/>
    <property type="project" value="UniProtKB-KW"/>
</dbReference>
<dbReference type="InterPro" id="IPR038488">
    <property type="entry name" value="Integrase_DNA-bd_sf"/>
</dbReference>
<dbReference type="PANTHER" id="PTHR30629:SF2">
    <property type="entry name" value="PROPHAGE INTEGRASE INTS-RELATED"/>
    <property type="match status" value="1"/>
</dbReference>
<evidence type="ECO:0000259" key="3">
    <source>
        <dbReference type="Pfam" id="PF13356"/>
    </source>
</evidence>